<name>A0ACC0KLQ5_CHOFU</name>
<dbReference type="EMBL" id="CM046117">
    <property type="protein sequence ID" value="KAI8437072.1"/>
    <property type="molecule type" value="Genomic_DNA"/>
</dbReference>
<keyword evidence="2" id="KW-1185">Reference proteome</keyword>
<evidence type="ECO:0000313" key="1">
    <source>
        <dbReference type="EMBL" id="KAI8437072.1"/>
    </source>
</evidence>
<reference evidence="1 2" key="1">
    <citation type="journal article" date="2022" name="Genome Biol. Evol.">
        <title>The Spruce Budworm Genome: Reconstructing the Evolutionary History of Antifreeze Proteins.</title>
        <authorList>
            <person name="Beliveau C."/>
            <person name="Gagne P."/>
            <person name="Picq S."/>
            <person name="Vernygora O."/>
            <person name="Keeling C.I."/>
            <person name="Pinkney K."/>
            <person name="Doucet D."/>
            <person name="Wen F."/>
            <person name="Johnston J.S."/>
            <person name="Maaroufi H."/>
            <person name="Boyle B."/>
            <person name="Laroche J."/>
            <person name="Dewar K."/>
            <person name="Juretic N."/>
            <person name="Blackburn G."/>
            <person name="Nisole A."/>
            <person name="Brunet B."/>
            <person name="Brandao M."/>
            <person name="Lumley L."/>
            <person name="Duan J."/>
            <person name="Quan G."/>
            <person name="Lucarotti C.J."/>
            <person name="Roe A.D."/>
            <person name="Sperling F.A.H."/>
            <person name="Levesque R.C."/>
            <person name="Cusson M."/>
        </authorList>
    </citation>
    <scope>NUCLEOTIDE SEQUENCE [LARGE SCALE GENOMIC DNA]</scope>
    <source>
        <strain evidence="1">Glfc:IPQL:Cfum</strain>
    </source>
</reference>
<sequence>MGLTSNTGLLASVPQKPPHVVQKSNVELRCDVTPAPFMLRPYAGLYNPFSHACSVLCNHPADSEAKEYVKRAKDSWLQEGKSHFFGEDLSKIQDQNGLEKDKIRTPHDIVTEDMFRRYTETDSRPLTPAPTLASDMTVGHNTSATNDRSTLPSLNLSDGAHNRLVMGQCEQLPPLASPLNQLKALKLGKVIKKNNKTEAPPPTSQRSKGENETNDGNETARVNLDGSGDGGEVRRRGKKYRKGRPTGSDRMTSAGLAAQTQQDPETQIAGIGTDSQNPSSRGSIAPSADDDIIILPVIKTGVPKQTDSFLDDDMLKYLHREVDEEAIETEFDTKDISEGLILMMGGILTAKQVEHFKEIMEWDGYQEEDNIPDEIKLTLLDTGHRKQERLLSKDSEETNENTLKYRTWCGLCAICERMYGRLPPRQRDPPDGMELSDFTMVETKLAILKVHAGLVEVLNTELQSEIREKTHLAAQLRSQLDYSVHQHEETLAAITAERDTLRAHLTISSKAECHRINEMYAARQSALLEQSEALRASRAELAARLRDHEQLLQQVLRDKVILEMELKDVLNRSNSAALHLDRSVDVSYTEDQMLTALDSMHADSKFSSALKEQDFGRASNLSLFDEIRLSFCNMSRRDIPESFGNMSRSQILEFNDTQCDKCDSQRDLSTTTVETQTDNTTDNNNVECVDCSKICIECVKQHQNLAKMQSELELSNEKISILQTEFNQYEDNLNIMQKCAGQMNKDKATNGTQTDEQPIEPCTDCIEKDLECVQLKDNNIKLNLDLEEFKQKVTSIKSEYQINSNTLQDYINGMAVETSVVETQTDLPIEAVLEDSTKQCLECEQLKDYTAKLEHDVVHANNNLSEMHLDLNKYENTLNVLQKHVEEGMERNNFLEAMSGSLQARVHALESACSAYKEKIDSLSGEVSEPLKCLFQAFAVLCFICAISVLYGVTRRNARCDREAVPWRWLDAQEFMDMLLRIEYVADVPM</sequence>
<gene>
    <name evidence="1" type="ORF">MSG28_010432</name>
</gene>
<dbReference type="Proteomes" id="UP001064048">
    <property type="component" value="Chromosome 17"/>
</dbReference>
<organism evidence="1 2">
    <name type="scientific">Choristoneura fumiferana</name>
    <name type="common">Spruce budworm moth</name>
    <name type="synonym">Archips fumiferana</name>
    <dbReference type="NCBI Taxonomy" id="7141"/>
    <lineage>
        <taxon>Eukaryota</taxon>
        <taxon>Metazoa</taxon>
        <taxon>Ecdysozoa</taxon>
        <taxon>Arthropoda</taxon>
        <taxon>Hexapoda</taxon>
        <taxon>Insecta</taxon>
        <taxon>Pterygota</taxon>
        <taxon>Neoptera</taxon>
        <taxon>Endopterygota</taxon>
        <taxon>Lepidoptera</taxon>
        <taxon>Glossata</taxon>
        <taxon>Ditrysia</taxon>
        <taxon>Tortricoidea</taxon>
        <taxon>Tortricidae</taxon>
        <taxon>Tortricinae</taxon>
        <taxon>Choristoneura</taxon>
    </lineage>
</organism>
<protein>
    <submittedName>
        <fullName evidence="1">Uncharacterized protein</fullName>
    </submittedName>
</protein>
<proteinExistence type="predicted"/>
<evidence type="ECO:0000313" key="2">
    <source>
        <dbReference type="Proteomes" id="UP001064048"/>
    </source>
</evidence>
<accession>A0ACC0KLQ5</accession>
<comment type="caution">
    <text evidence="1">The sequence shown here is derived from an EMBL/GenBank/DDBJ whole genome shotgun (WGS) entry which is preliminary data.</text>
</comment>